<evidence type="ECO:0000313" key="2">
    <source>
        <dbReference type="EMBL" id="PZO68655.1"/>
    </source>
</evidence>
<evidence type="ECO:0000313" key="3">
    <source>
        <dbReference type="Proteomes" id="UP000249555"/>
    </source>
</evidence>
<dbReference type="Pfam" id="PF02894">
    <property type="entry name" value="GFO_IDH_MocA_C"/>
    <property type="match status" value="1"/>
</dbReference>
<dbReference type="EMBL" id="QFMX01000213">
    <property type="protein sequence ID" value="PZO68655.1"/>
    <property type="molecule type" value="Genomic_DNA"/>
</dbReference>
<dbReference type="Gene3D" id="3.40.50.720">
    <property type="entry name" value="NAD(P)-binding Rossmann-like Domain"/>
    <property type="match status" value="1"/>
</dbReference>
<comment type="caution">
    <text evidence="2">The sequence shown here is derived from an EMBL/GenBank/DDBJ whole genome shotgun (WGS) entry which is preliminary data.</text>
</comment>
<dbReference type="InterPro" id="IPR004104">
    <property type="entry name" value="Gfo/Idh/MocA-like_OxRdtase_C"/>
</dbReference>
<dbReference type="Gene3D" id="3.30.360.10">
    <property type="entry name" value="Dihydrodipicolinate Reductase, domain 2"/>
    <property type="match status" value="1"/>
</dbReference>
<sequence>PHADDDAIGAASYETTSVYGFGHSLYYRNVIETLRGQANAETDGRAGLQSLELLTAIYRAARDGVRVPLPLDRVG</sequence>
<proteinExistence type="predicted"/>
<dbReference type="AlphaFoldDB" id="A0A2W5ACJ7"/>
<accession>A0A2W5ACJ7</accession>
<dbReference type="Proteomes" id="UP000249555">
    <property type="component" value="Unassembled WGS sequence"/>
</dbReference>
<evidence type="ECO:0000259" key="1">
    <source>
        <dbReference type="Pfam" id="PF02894"/>
    </source>
</evidence>
<protein>
    <submittedName>
        <fullName evidence="2">Oxidoreductase</fullName>
    </submittedName>
</protein>
<organism evidence="2 3">
    <name type="scientific">Sphingomonas taxi</name>
    <dbReference type="NCBI Taxonomy" id="1549858"/>
    <lineage>
        <taxon>Bacteria</taxon>
        <taxon>Pseudomonadati</taxon>
        <taxon>Pseudomonadota</taxon>
        <taxon>Alphaproteobacteria</taxon>
        <taxon>Sphingomonadales</taxon>
        <taxon>Sphingomonadaceae</taxon>
        <taxon>Sphingomonas</taxon>
    </lineage>
</organism>
<feature type="non-terminal residue" evidence="2">
    <location>
        <position position="1"/>
    </location>
</feature>
<name>A0A2W5ACJ7_9SPHN</name>
<gene>
    <name evidence="2" type="ORF">DI640_15775</name>
</gene>
<reference evidence="2 3" key="1">
    <citation type="submission" date="2017-08" db="EMBL/GenBank/DDBJ databases">
        <title>Infants hospitalized years apart are colonized by the same room-sourced microbial strains.</title>
        <authorList>
            <person name="Brooks B."/>
            <person name="Olm M.R."/>
            <person name="Firek B.A."/>
            <person name="Baker R."/>
            <person name="Thomas B.C."/>
            <person name="Morowitz M.J."/>
            <person name="Banfield J.F."/>
        </authorList>
    </citation>
    <scope>NUCLEOTIDE SEQUENCE [LARGE SCALE GENOMIC DNA]</scope>
    <source>
        <strain evidence="2">S2_018_000_R3_119</strain>
    </source>
</reference>
<feature type="domain" description="Gfo/Idh/MocA-like oxidoreductase C-terminal" evidence="1">
    <location>
        <begin position="8"/>
        <end position="69"/>
    </location>
</feature>